<feature type="binding site" evidence="14">
    <location>
        <position position="176"/>
    </location>
    <ligand>
        <name>Ca(2+)</name>
        <dbReference type="ChEBI" id="CHEBI:29108"/>
        <label>2</label>
    </ligand>
</feature>
<evidence type="ECO:0000256" key="17">
    <source>
        <dbReference type="SAM" id="MobiDB-lite"/>
    </source>
</evidence>
<feature type="binding site" evidence="14">
    <location>
        <position position="183"/>
    </location>
    <ligand>
        <name>Ca(2+)</name>
        <dbReference type="ChEBI" id="CHEBI:29108"/>
        <label>3</label>
    </ligand>
</feature>
<dbReference type="GO" id="GO:0005615">
    <property type="term" value="C:extracellular space"/>
    <property type="evidence" value="ECO:0007669"/>
    <property type="project" value="TreeGrafter"/>
</dbReference>
<dbReference type="MEROPS" id="M10.016"/>
<dbReference type="PRINTS" id="PR00138">
    <property type="entry name" value="MATRIXIN"/>
</dbReference>
<keyword evidence="6" id="KW-0378">Hydrolase</keyword>
<feature type="repeat" description="Hemopexin" evidence="16">
    <location>
        <begin position="277"/>
        <end position="325"/>
    </location>
</feature>
<keyword evidence="3 13" id="KW-0479">Metal-binding</keyword>
<feature type="domain" description="Peptidase metallopeptidase" evidence="18">
    <location>
        <begin position="82"/>
        <end position="249"/>
    </location>
</feature>
<evidence type="ECO:0000256" key="16">
    <source>
        <dbReference type="PROSITE-ProRule" id="PRU01011"/>
    </source>
</evidence>
<feature type="binding site" evidence="14">
    <location>
        <position position="178"/>
    </location>
    <ligand>
        <name>Zn(2+)</name>
        <dbReference type="ChEBI" id="CHEBI:29105"/>
        <label>1</label>
    </ligand>
</feature>
<feature type="binding site" evidence="14">
    <location>
        <position position="150"/>
    </location>
    <ligand>
        <name>Zn(2+)</name>
        <dbReference type="ChEBI" id="CHEBI:29105"/>
        <label>1</label>
    </ligand>
</feature>
<feature type="binding site" evidence="14">
    <location>
        <position position="152"/>
    </location>
    <ligand>
        <name>Zn(2+)</name>
        <dbReference type="ChEBI" id="CHEBI:29105"/>
        <label>1</label>
    </ligand>
</feature>
<dbReference type="SMART" id="SM00235">
    <property type="entry name" value="ZnMc"/>
    <property type="match status" value="1"/>
</dbReference>
<feature type="binding site" evidence="14">
    <location>
        <position position="140"/>
    </location>
    <ligand>
        <name>Ca(2+)</name>
        <dbReference type="ChEBI" id="CHEBI:29108"/>
        <label>2</label>
    </ligand>
</feature>
<reference evidence="19" key="2">
    <citation type="submission" date="2025-09" db="UniProtKB">
        <authorList>
            <consortium name="Ensembl"/>
        </authorList>
    </citation>
    <scope>IDENTIFICATION</scope>
</reference>
<dbReference type="HOGENOM" id="CLU_015489_8_1_1"/>
<feature type="repeat" description="Hemopexin" evidence="16">
    <location>
        <begin position="373"/>
        <end position="395"/>
    </location>
</feature>
<comment type="cofactor">
    <cofactor evidence="14">
        <name>Zn(2+)</name>
        <dbReference type="ChEBI" id="CHEBI:29105"/>
    </cofactor>
    <text evidence="14">Binds 2 Zn(2+) ions per subunit.</text>
</comment>
<feature type="binding site" evidence="13">
    <location>
        <position position="203"/>
    </location>
    <ligand>
        <name>Zn(2+)</name>
        <dbReference type="ChEBI" id="CHEBI:29105"/>
        <label>2</label>
        <note>catalytic</note>
    </ligand>
</feature>
<evidence type="ECO:0000256" key="10">
    <source>
        <dbReference type="ARBA" id="ARBA00023145"/>
    </source>
</evidence>
<dbReference type="InterPro" id="IPR036365">
    <property type="entry name" value="PGBD-like_sf"/>
</dbReference>
<dbReference type="InterPro" id="IPR000585">
    <property type="entry name" value="Hemopexin-like_dom"/>
</dbReference>
<proteinExistence type="inferred from homology"/>
<dbReference type="InterPro" id="IPR024079">
    <property type="entry name" value="MetalloPept_cat_dom_sf"/>
</dbReference>
<dbReference type="InterPro" id="IPR018486">
    <property type="entry name" value="Hemopexin_CS"/>
</dbReference>
<keyword evidence="11" id="KW-1015">Disulfide bond</keyword>
<dbReference type="Pfam" id="PF00413">
    <property type="entry name" value="Peptidase_M10"/>
    <property type="match status" value="1"/>
</dbReference>
<comment type="similarity">
    <text evidence="1">Belongs to the peptidase M10A family.</text>
</comment>
<dbReference type="Gene3D" id="2.110.10.10">
    <property type="entry name" value="Hemopexin-like domain"/>
    <property type="match status" value="1"/>
</dbReference>
<keyword evidence="7 13" id="KW-0862">Zinc</keyword>
<comment type="cofactor">
    <cofactor evidence="14">
        <name>Ca(2+)</name>
        <dbReference type="ChEBI" id="CHEBI:29108"/>
    </cofactor>
    <text evidence="14">Can bind about 5 Ca(2+) ions per subunit.</text>
</comment>
<reference evidence="19" key="1">
    <citation type="submission" date="2025-08" db="UniProtKB">
        <authorList>
            <consortium name="Ensembl"/>
        </authorList>
    </citation>
    <scope>IDENTIFICATION</scope>
</reference>
<feature type="active site" evidence="12">
    <location>
        <position position="204"/>
    </location>
</feature>
<evidence type="ECO:0000256" key="15">
    <source>
        <dbReference type="PIRSR" id="PIRSR621190-4"/>
    </source>
</evidence>
<evidence type="ECO:0000256" key="1">
    <source>
        <dbReference type="ARBA" id="ARBA00010370"/>
    </source>
</evidence>
<dbReference type="STRING" id="7757.ENSPMAP00000001962"/>
<evidence type="ECO:0000313" key="19">
    <source>
        <dbReference type="Ensembl" id="ENSPMAP00000001962.1"/>
    </source>
</evidence>
<dbReference type="PROSITE" id="PS00024">
    <property type="entry name" value="HEMOPEXIN"/>
    <property type="match status" value="1"/>
</dbReference>
<dbReference type="Pfam" id="PF00045">
    <property type="entry name" value="Hemopexin"/>
    <property type="match status" value="2"/>
</dbReference>
<feature type="binding site" evidence="13">
    <location>
        <position position="213"/>
    </location>
    <ligand>
        <name>Zn(2+)</name>
        <dbReference type="ChEBI" id="CHEBI:29105"/>
        <label>2</label>
        <note>catalytic</note>
    </ligand>
</feature>
<dbReference type="GO" id="GO:0008270">
    <property type="term" value="F:zinc ion binding"/>
    <property type="evidence" value="ECO:0007669"/>
    <property type="project" value="InterPro"/>
</dbReference>
<dbReference type="PIRSF" id="PIRSF001191">
    <property type="entry name" value="Peptidase_M10A_matrix"/>
    <property type="match status" value="1"/>
</dbReference>
<protein>
    <submittedName>
        <fullName evidence="19">Matrix metallopeptidase 14</fullName>
    </submittedName>
</protein>
<dbReference type="PROSITE" id="PS51642">
    <property type="entry name" value="HEMOPEXIN_2"/>
    <property type="match status" value="3"/>
</dbReference>
<dbReference type="InterPro" id="IPR002477">
    <property type="entry name" value="Peptidoglycan-bd-like"/>
</dbReference>
<keyword evidence="4" id="KW-0732">Signal</keyword>
<feature type="binding site" evidence="14">
    <location>
        <position position="221"/>
    </location>
    <ligand>
        <name>Zn(2+)</name>
        <dbReference type="ChEBI" id="CHEBI:29105"/>
        <label>2</label>
        <note>catalytic</note>
    </ligand>
</feature>
<organism evidence="19">
    <name type="scientific">Petromyzon marinus</name>
    <name type="common">Sea lamprey</name>
    <dbReference type="NCBI Taxonomy" id="7757"/>
    <lineage>
        <taxon>Eukaryota</taxon>
        <taxon>Metazoa</taxon>
        <taxon>Chordata</taxon>
        <taxon>Craniata</taxon>
        <taxon>Vertebrata</taxon>
        <taxon>Cyclostomata</taxon>
        <taxon>Hyperoartia</taxon>
        <taxon>Petromyzontiformes</taxon>
        <taxon>Petromyzontidae</taxon>
        <taxon>Petromyzon</taxon>
    </lineage>
</organism>
<evidence type="ECO:0000256" key="5">
    <source>
        <dbReference type="ARBA" id="ARBA00022737"/>
    </source>
</evidence>
<feature type="region of interest" description="Disordered" evidence="17">
    <location>
        <begin position="248"/>
        <end position="278"/>
    </location>
</feature>
<keyword evidence="10" id="KW-0865">Zymogen</keyword>
<dbReference type="GO" id="GO:0004222">
    <property type="term" value="F:metalloendopeptidase activity"/>
    <property type="evidence" value="ECO:0007669"/>
    <property type="project" value="InterPro"/>
</dbReference>
<name>S4R9T1_PETMA</name>
<dbReference type="CDD" id="cd00094">
    <property type="entry name" value="HX"/>
    <property type="match status" value="1"/>
</dbReference>
<dbReference type="InterPro" id="IPR006026">
    <property type="entry name" value="Peptidase_Metallo"/>
</dbReference>
<feature type="binding site" description="in inhibited form" evidence="14">
    <location>
        <position position="60"/>
    </location>
    <ligand>
        <name>Zn(2+)</name>
        <dbReference type="ChEBI" id="CHEBI:29105"/>
        <label>2</label>
        <note>catalytic</note>
    </ligand>
</feature>
<feature type="binding site" evidence="14">
    <location>
        <position position="180"/>
    </location>
    <ligand>
        <name>Ca(2+)</name>
        <dbReference type="ChEBI" id="CHEBI:29108"/>
        <label>3</label>
    </ligand>
</feature>
<dbReference type="SUPFAM" id="SSF50923">
    <property type="entry name" value="Hemopexin-like domain"/>
    <property type="match status" value="1"/>
</dbReference>
<dbReference type="FunFam" id="3.40.390.10:FF:000005">
    <property type="entry name" value="Matrix metallopeptidase 16"/>
    <property type="match status" value="1"/>
</dbReference>
<feature type="binding site" evidence="14">
    <location>
        <position position="174"/>
    </location>
    <ligand>
        <name>Ca(2+)</name>
        <dbReference type="ChEBI" id="CHEBI:29108"/>
        <label>2</label>
    </ligand>
</feature>
<evidence type="ECO:0000256" key="4">
    <source>
        <dbReference type="ARBA" id="ARBA00022729"/>
    </source>
</evidence>
<dbReference type="PANTHER" id="PTHR10201:SF25">
    <property type="entry name" value="MATRIX METALLOPROTEINASE-15"/>
    <property type="match status" value="1"/>
</dbReference>
<accession>S4R9T1</accession>
<keyword evidence="5" id="KW-0677">Repeat</keyword>
<evidence type="ECO:0000256" key="7">
    <source>
        <dbReference type="ARBA" id="ARBA00022833"/>
    </source>
</evidence>
<feature type="binding site" evidence="13">
    <location>
        <position position="207"/>
    </location>
    <ligand>
        <name>Zn(2+)</name>
        <dbReference type="ChEBI" id="CHEBI:29105"/>
        <label>2</label>
        <note>catalytic</note>
    </ligand>
</feature>
<feature type="binding site" evidence="14">
    <location>
        <position position="379"/>
    </location>
    <ligand>
        <name>Ca(2+)</name>
        <dbReference type="ChEBI" id="CHEBI:29108"/>
        <label>5</label>
    </ligand>
</feature>
<keyword evidence="9" id="KW-0482">Metalloprotease</keyword>
<dbReference type="InterPro" id="IPR018487">
    <property type="entry name" value="Hemopexin-like_repeat"/>
</dbReference>
<feature type="binding site" evidence="14">
    <location>
        <position position="165"/>
    </location>
    <ligand>
        <name>Zn(2+)</name>
        <dbReference type="ChEBI" id="CHEBI:29105"/>
        <label>1</label>
    </ligand>
</feature>
<dbReference type="GO" id="GO:0006508">
    <property type="term" value="P:proteolysis"/>
    <property type="evidence" value="ECO:0007669"/>
    <property type="project" value="UniProtKB-KW"/>
</dbReference>
<dbReference type="InterPro" id="IPR033739">
    <property type="entry name" value="M10A_MMP"/>
</dbReference>
<dbReference type="SUPFAM" id="SSF55486">
    <property type="entry name" value="Metalloproteases ('zincins'), catalytic domain"/>
    <property type="match status" value="1"/>
</dbReference>
<dbReference type="GO" id="GO:0030198">
    <property type="term" value="P:extracellular matrix organization"/>
    <property type="evidence" value="ECO:0007669"/>
    <property type="project" value="TreeGrafter"/>
</dbReference>
<evidence type="ECO:0000256" key="12">
    <source>
        <dbReference type="PIRSR" id="PIRSR001191-1"/>
    </source>
</evidence>
<feature type="repeat" description="Hemopexin" evidence="16">
    <location>
        <begin position="326"/>
        <end position="371"/>
    </location>
</feature>
<feature type="binding site" evidence="14">
    <location>
        <position position="285"/>
    </location>
    <ligand>
        <name>Ca(2+)</name>
        <dbReference type="ChEBI" id="CHEBI:29108"/>
        <label>4</label>
    </ligand>
</feature>
<feature type="binding site" evidence="14">
    <location>
        <position position="287"/>
    </location>
    <ligand>
        <name>Ca(2+)</name>
        <dbReference type="ChEBI" id="CHEBI:29108"/>
        <label>5</label>
    </ligand>
</feature>
<dbReference type="SMART" id="SM00120">
    <property type="entry name" value="HX"/>
    <property type="match status" value="2"/>
</dbReference>
<dbReference type="InterPro" id="IPR021190">
    <property type="entry name" value="Pept_M10A"/>
</dbReference>
<dbReference type="PANTHER" id="PTHR10201">
    <property type="entry name" value="MATRIX METALLOPROTEINASE"/>
    <property type="match status" value="1"/>
</dbReference>
<feature type="binding site" evidence="14">
    <location>
        <position position="332"/>
    </location>
    <ligand>
        <name>Ca(2+)</name>
        <dbReference type="ChEBI" id="CHEBI:29108"/>
        <label>5</label>
    </ligand>
</feature>
<sequence length="395" mass="44473">VHQTWLQQYGYLPAGDLQMATYRSGQMLSEAVSSMQAFYGIPVTGTMDELTRQWMQKPRCGVPDRYGTTVTAGSRHKRYAINHLKWHHQHITYDIQNYTPKVGEYETHQAIRHAFDVWQAVTPLTFTQVSGRDGSGNDADIIIFFASGYHGDRSPFDGVGGFLAHAYFPGKGIGGDTHFDADEPWTLGGHDYTGNDLFIVAVHELGHALGLEHSNDPSAIMAPFYQYMDTDDFQLPYDDLLGIQQIYVSPGKPNKPNKPKPPKTKPGQDVPRPGSPPDICKGGFDTIAMLRGEMFVFKDQWFWRVKDKRVPENYPMPIGHFWLGLPNNVESAYERGDGKFVFFKGSKFWVFDESVAESGYPRSLSELGSGIPNDQIDAAVWWEPSGKTYIFRGDK</sequence>
<dbReference type="GO" id="GO:0031012">
    <property type="term" value="C:extracellular matrix"/>
    <property type="evidence" value="ECO:0007669"/>
    <property type="project" value="InterPro"/>
</dbReference>
<dbReference type="InterPro" id="IPR001818">
    <property type="entry name" value="Pept_M10_metallopeptidase"/>
</dbReference>
<feature type="binding site" evidence="14">
    <location>
        <position position="183"/>
    </location>
    <ligand>
        <name>Ca(2+)</name>
        <dbReference type="ChEBI" id="CHEBI:29108"/>
        <label>1</label>
    </ligand>
</feature>
<dbReference type="OMA" id="KRYFHHF"/>
<evidence type="ECO:0000256" key="3">
    <source>
        <dbReference type="ARBA" id="ARBA00022723"/>
    </source>
</evidence>
<dbReference type="SUPFAM" id="SSF47090">
    <property type="entry name" value="PGBD-like"/>
    <property type="match status" value="1"/>
</dbReference>
<keyword evidence="8 14" id="KW-0106">Calcium</keyword>
<evidence type="ECO:0000256" key="11">
    <source>
        <dbReference type="ARBA" id="ARBA00023157"/>
    </source>
</evidence>
<evidence type="ECO:0000256" key="6">
    <source>
        <dbReference type="ARBA" id="ARBA00022801"/>
    </source>
</evidence>
<dbReference type="Pfam" id="PF01471">
    <property type="entry name" value="PG_binding_1"/>
    <property type="match status" value="1"/>
</dbReference>
<dbReference type="CDD" id="cd04278">
    <property type="entry name" value="ZnMc_MMP"/>
    <property type="match status" value="1"/>
</dbReference>
<keyword evidence="2" id="KW-0645">Protease</keyword>
<evidence type="ECO:0000259" key="18">
    <source>
        <dbReference type="SMART" id="SM00235"/>
    </source>
</evidence>
<evidence type="ECO:0000256" key="2">
    <source>
        <dbReference type="ARBA" id="ARBA00022670"/>
    </source>
</evidence>
<dbReference type="InterPro" id="IPR036375">
    <property type="entry name" value="Hemopexin-like_dom_sf"/>
</dbReference>
<dbReference type="AlphaFoldDB" id="S4R9T1"/>
<dbReference type="GeneTree" id="ENSGT00940000157808"/>
<evidence type="ECO:0000256" key="14">
    <source>
        <dbReference type="PIRSR" id="PIRSR621190-2"/>
    </source>
</evidence>
<evidence type="ECO:0000256" key="8">
    <source>
        <dbReference type="ARBA" id="ARBA00022837"/>
    </source>
</evidence>
<evidence type="ECO:0000256" key="13">
    <source>
        <dbReference type="PIRSR" id="PIRSR001191-2"/>
    </source>
</evidence>
<dbReference type="Ensembl" id="ENSPMAT00000001972.1">
    <property type="protein sequence ID" value="ENSPMAP00000001962.1"/>
    <property type="gene ID" value="ENSPMAG00000001788.1"/>
</dbReference>
<feature type="binding site" evidence="14">
    <location>
        <position position="157"/>
    </location>
    <ligand>
        <name>Ca(2+)</name>
        <dbReference type="ChEBI" id="CHEBI:29108"/>
        <label>3</label>
    </ligand>
</feature>
<dbReference type="GO" id="GO:0030574">
    <property type="term" value="P:collagen catabolic process"/>
    <property type="evidence" value="ECO:0007669"/>
    <property type="project" value="TreeGrafter"/>
</dbReference>
<dbReference type="Gene3D" id="3.40.390.10">
    <property type="entry name" value="Collagenase (Catalytic Domain)"/>
    <property type="match status" value="1"/>
</dbReference>
<feature type="binding site" evidence="14">
    <location>
        <position position="158"/>
    </location>
    <ligand>
        <name>Ca(2+)</name>
        <dbReference type="ChEBI" id="CHEBI:29108"/>
        <label>3</label>
    </ligand>
</feature>
<evidence type="ECO:0000256" key="9">
    <source>
        <dbReference type="ARBA" id="ARBA00023049"/>
    </source>
</evidence>
<feature type="modified residue" description="Phosphotyrosine; by PKDCC" evidence="15">
    <location>
        <position position="360"/>
    </location>
</feature>